<organism evidence="1 2">
    <name type="scientific">Priestia iocasae</name>
    <dbReference type="NCBI Taxonomy" id="2291674"/>
    <lineage>
        <taxon>Bacteria</taxon>
        <taxon>Bacillati</taxon>
        <taxon>Bacillota</taxon>
        <taxon>Bacilli</taxon>
        <taxon>Bacillales</taxon>
        <taxon>Bacillaceae</taxon>
        <taxon>Priestia</taxon>
    </lineage>
</organism>
<comment type="caution">
    <text evidence="1">The sequence shown here is derived from an EMBL/GenBank/DDBJ whole genome shotgun (WGS) entry which is preliminary data.</text>
</comment>
<dbReference type="Proteomes" id="UP000809829">
    <property type="component" value="Unassembled WGS sequence"/>
</dbReference>
<reference evidence="1 2" key="1">
    <citation type="submission" date="2021-01" db="EMBL/GenBank/DDBJ databases">
        <title>Genomic Encyclopedia of Type Strains, Phase IV (KMG-IV): sequencing the most valuable type-strain genomes for metagenomic binning, comparative biology and taxonomic classification.</title>
        <authorList>
            <person name="Goeker M."/>
        </authorList>
    </citation>
    <scope>NUCLEOTIDE SEQUENCE [LARGE SCALE GENOMIC DNA]</scope>
    <source>
        <strain evidence="1 2">DSM 104297</strain>
    </source>
</reference>
<keyword evidence="2" id="KW-1185">Reference proteome</keyword>
<proteinExistence type="predicted"/>
<protein>
    <submittedName>
        <fullName evidence="1">Uncharacterized protein</fullName>
    </submittedName>
</protein>
<dbReference type="EMBL" id="JAFBFC010000004">
    <property type="protein sequence ID" value="MBM7703433.1"/>
    <property type="molecule type" value="Genomic_DNA"/>
</dbReference>
<gene>
    <name evidence="1" type="ORF">JOC83_002282</name>
</gene>
<sequence>MKINLRSPQILFEDMTVHVVEDNAGIFVGINHQFNWKTTINGSYSGFGIVCGNHNVLSSNKHLVLHDDVNEDTKAKFKQN</sequence>
<evidence type="ECO:0000313" key="1">
    <source>
        <dbReference type="EMBL" id="MBM7703433.1"/>
    </source>
</evidence>
<accession>A0ABS2QVY0</accession>
<name>A0ABS2QVY0_9BACI</name>
<evidence type="ECO:0000313" key="2">
    <source>
        <dbReference type="Proteomes" id="UP000809829"/>
    </source>
</evidence>
<dbReference type="RefSeq" id="WP_205187310.1">
    <property type="nucleotide sequence ID" value="NZ_JAFBFC010000004.1"/>
</dbReference>